<keyword evidence="3" id="KW-0560">Oxidoreductase</keyword>
<evidence type="ECO:0000313" key="4">
    <source>
        <dbReference type="EMBL" id="RDV11344.1"/>
    </source>
</evidence>
<dbReference type="RefSeq" id="WP_115568307.1">
    <property type="nucleotide sequence ID" value="NZ_QRGR01000043.1"/>
</dbReference>
<reference evidence="5" key="1">
    <citation type="submission" date="2018-08" db="EMBL/GenBank/DDBJ databases">
        <authorList>
            <person name="Liu Z.-W."/>
            <person name="Du Z.-J."/>
        </authorList>
    </citation>
    <scope>NUCLEOTIDE SEQUENCE [LARGE SCALE GENOMIC DNA]</scope>
    <source>
        <strain evidence="5">H4X</strain>
    </source>
</reference>
<dbReference type="Proteomes" id="UP000256708">
    <property type="component" value="Unassembled WGS sequence"/>
</dbReference>
<protein>
    <submittedName>
        <fullName evidence="4">Precorrin-6A/cobalt-precorrin-6A reductase</fullName>
    </submittedName>
</protein>
<comment type="pathway">
    <text evidence="1">Cofactor biosynthesis; adenosylcobalamin biosynthesis.</text>
</comment>
<evidence type="ECO:0000313" key="5">
    <source>
        <dbReference type="Proteomes" id="UP000256708"/>
    </source>
</evidence>
<dbReference type="OrthoDB" id="9780707at2"/>
<dbReference type="GO" id="GO:0016994">
    <property type="term" value="F:precorrin-6A reductase activity"/>
    <property type="evidence" value="ECO:0007669"/>
    <property type="project" value="InterPro"/>
</dbReference>
<dbReference type="GO" id="GO:0009236">
    <property type="term" value="P:cobalamin biosynthetic process"/>
    <property type="evidence" value="ECO:0007669"/>
    <property type="project" value="UniProtKB-UniPathway"/>
</dbReference>
<dbReference type="Pfam" id="PF02571">
    <property type="entry name" value="CbiJ"/>
    <property type="match status" value="1"/>
</dbReference>
<dbReference type="PANTHER" id="PTHR36925">
    <property type="entry name" value="COBALT-PRECORRIN-6A REDUCTASE"/>
    <property type="match status" value="1"/>
</dbReference>
<sequence>MILLLGGTTEAKEVACCLEAAGMPYIYSTRTEVKFEGKGVSRFGALNKEGLECFCFTNRISCIINACHPFAHELHHTVAAASLNIPKIRYERGFPERAQHELVHYIKDYSEALAWTENSGFTSMLALSGVQSIPHLRSFWQKHRCWFRILDRQYSKDFASRHSFPADYLLFGLPQEKEEEVTLFQKLNPDLILTKESGLNGKLDSKIEAAIACHIPILVIEKPELPRAYKLVHSQQELLHLFQHE</sequence>
<evidence type="ECO:0000256" key="2">
    <source>
        <dbReference type="ARBA" id="ARBA00022573"/>
    </source>
</evidence>
<gene>
    <name evidence="4" type="ORF">DXT99_24910</name>
</gene>
<dbReference type="AlphaFoldDB" id="A0A3D8L1N3"/>
<organism evidence="4 5">
    <name type="scientific">Pontibacter diazotrophicus</name>
    <dbReference type="NCBI Taxonomy" id="1400979"/>
    <lineage>
        <taxon>Bacteria</taxon>
        <taxon>Pseudomonadati</taxon>
        <taxon>Bacteroidota</taxon>
        <taxon>Cytophagia</taxon>
        <taxon>Cytophagales</taxon>
        <taxon>Hymenobacteraceae</taxon>
        <taxon>Pontibacter</taxon>
    </lineage>
</organism>
<comment type="caution">
    <text evidence="4">The sequence shown here is derived from an EMBL/GenBank/DDBJ whole genome shotgun (WGS) entry which is preliminary data.</text>
</comment>
<dbReference type="UniPathway" id="UPA00148"/>
<keyword evidence="2" id="KW-0169">Cobalamin biosynthesis</keyword>
<dbReference type="InterPro" id="IPR003723">
    <property type="entry name" value="Precorrin-6x_reduct"/>
</dbReference>
<dbReference type="PROSITE" id="PS51014">
    <property type="entry name" value="COBK_CBIJ"/>
    <property type="match status" value="1"/>
</dbReference>
<dbReference type="EMBL" id="QRGR01000043">
    <property type="protein sequence ID" value="RDV11344.1"/>
    <property type="molecule type" value="Genomic_DNA"/>
</dbReference>
<name>A0A3D8L1N3_9BACT</name>
<proteinExistence type="predicted"/>
<dbReference type="PANTHER" id="PTHR36925:SF1">
    <property type="entry name" value="COBALT-PRECORRIN-6A REDUCTASE"/>
    <property type="match status" value="1"/>
</dbReference>
<keyword evidence="5" id="KW-1185">Reference proteome</keyword>
<evidence type="ECO:0000256" key="1">
    <source>
        <dbReference type="ARBA" id="ARBA00004953"/>
    </source>
</evidence>
<evidence type="ECO:0000256" key="3">
    <source>
        <dbReference type="ARBA" id="ARBA00023002"/>
    </source>
</evidence>
<accession>A0A3D8L1N3</accession>